<dbReference type="EMBL" id="SJPS01000011">
    <property type="protein sequence ID" value="TWU21319.1"/>
    <property type="molecule type" value="Genomic_DNA"/>
</dbReference>
<keyword evidence="2" id="KW-1185">Reference proteome</keyword>
<name>A0A5C6CET8_9BACT</name>
<sequence>MDEEIRSEHFRKVVTNMWTGEEVEVGRQDKADFLTENNGTSSHVTECEQVLPCGCKAPTGGACSQCSAVVCSNCLRRCLCGAPLGPCHAKKYVDAVGNIFDLCPKCFVAARRRRLWHFFLSPFVRFHN</sequence>
<protein>
    <submittedName>
        <fullName evidence="1">Uncharacterized protein</fullName>
    </submittedName>
</protein>
<reference evidence="1 2" key="1">
    <citation type="submission" date="2019-02" db="EMBL/GenBank/DDBJ databases">
        <title>Deep-cultivation of Planctomycetes and their phenomic and genomic characterization uncovers novel biology.</title>
        <authorList>
            <person name="Wiegand S."/>
            <person name="Jogler M."/>
            <person name="Boedeker C."/>
            <person name="Pinto D."/>
            <person name="Vollmers J."/>
            <person name="Rivas-Marin E."/>
            <person name="Kohn T."/>
            <person name="Peeters S.H."/>
            <person name="Heuer A."/>
            <person name="Rast P."/>
            <person name="Oberbeckmann S."/>
            <person name="Bunk B."/>
            <person name="Jeske O."/>
            <person name="Meyerdierks A."/>
            <person name="Storesund J.E."/>
            <person name="Kallscheuer N."/>
            <person name="Luecker S."/>
            <person name="Lage O.M."/>
            <person name="Pohl T."/>
            <person name="Merkel B.J."/>
            <person name="Hornburger P."/>
            <person name="Mueller R.-W."/>
            <person name="Bruemmer F."/>
            <person name="Labrenz M."/>
            <person name="Spormann A.M."/>
            <person name="Op Den Camp H."/>
            <person name="Overmann J."/>
            <person name="Amann R."/>
            <person name="Jetten M.S.M."/>
            <person name="Mascher T."/>
            <person name="Medema M.H."/>
            <person name="Devos D.P."/>
            <person name="Kaster A.-K."/>
            <person name="Ovreas L."/>
            <person name="Rohde M."/>
            <person name="Galperin M.Y."/>
            <person name="Jogler C."/>
        </authorList>
    </citation>
    <scope>NUCLEOTIDE SEQUENCE [LARGE SCALE GENOMIC DNA]</scope>
    <source>
        <strain evidence="1 2">Pla144</strain>
    </source>
</reference>
<dbReference type="AlphaFoldDB" id="A0A5C6CET8"/>
<gene>
    <name evidence="1" type="ORF">Pla144_47290</name>
</gene>
<comment type="caution">
    <text evidence="1">The sequence shown here is derived from an EMBL/GenBank/DDBJ whole genome shotgun (WGS) entry which is preliminary data.</text>
</comment>
<dbReference type="Proteomes" id="UP000318437">
    <property type="component" value="Unassembled WGS sequence"/>
</dbReference>
<evidence type="ECO:0000313" key="1">
    <source>
        <dbReference type="EMBL" id="TWU21319.1"/>
    </source>
</evidence>
<proteinExistence type="predicted"/>
<accession>A0A5C6CET8</accession>
<evidence type="ECO:0000313" key="2">
    <source>
        <dbReference type="Proteomes" id="UP000318437"/>
    </source>
</evidence>
<organism evidence="1 2">
    <name type="scientific">Bythopirellula polymerisocia</name>
    <dbReference type="NCBI Taxonomy" id="2528003"/>
    <lineage>
        <taxon>Bacteria</taxon>
        <taxon>Pseudomonadati</taxon>
        <taxon>Planctomycetota</taxon>
        <taxon>Planctomycetia</taxon>
        <taxon>Pirellulales</taxon>
        <taxon>Lacipirellulaceae</taxon>
        <taxon>Bythopirellula</taxon>
    </lineage>
</organism>